<feature type="transmembrane region" description="Helical" evidence="8">
    <location>
        <begin position="238"/>
        <end position="261"/>
    </location>
</feature>
<sequence>MNSTTVTLSVYLANVQTQIVRSLLTSIYIIGNLTNLANILIFSQATLRSHVCSYYFISLSLAHLLYLNMGCSTRIIWAWTDYDLSLKSLAFCKARIYFVLVGLTTARYLLCLISIDRWMITSRNALTRRLSSRKVARRLIIGGIICLLFIIIHTSFAYTIIRNTTCAVPTESGFFIPTTIYNVALSLVPLIILVIFSLLMLYNIHHVEKQQITPAERSMVTNVASFHGRRYKKKDIQFIRLTLLQVTAYFVFNTLLAYNTIYTVATQYHTKTIDRQALDDFLYGLGLNLHYTYTGVKFLTRIIRFI</sequence>
<dbReference type="PRINTS" id="PR00237">
    <property type="entry name" value="GPCRRHODOPSN"/>
</dbReference>
<dbReference type="Proteomes" id="UP000663852">
    <property type="component" value="Unassembled WGS sequence"/>
</dbReference>
<keyword evidence="6" id="KW-0675">Receptor</keyword>
<keyword evidence="3 8" id="KW-1133">Transmembrane helix</keyword>
<evidence type="ECO:0000256" key="3">
    <source>
        <dbReference type="ARBA" id="ARBA00022989"/>
    </source>
</evidence>
<evidence type="ECO:0000256" key="6">
    <source>
        <dbReference type="ARBA" id="ARBA00023170"/>
    </source>
</evidence>
<gene>
    <name evidence="10" type="ORF">EDS130_LOCUS36199</name>
</gene>
<keyword evidence="7" id="KW-0807">Transducer</keyword>
<keyword evidence="2 8" id="KW-0812">Transmembrane</keyword>
<dbReference type="OrthoDB" id="9990906at2759"/>
<feature type="domain" description="G-protein coupled receptors family 1 profile" evidence="9">
    <location>
        <begin position="34"/>
        <end position="251"/>
    </location>
</feature>
<accession>A0A815LB05</accession>
<feature type="transmembrane region" description="Helical" evidence="8">
    <location>
        <begin position="96"/>
        <end position="118"/>
    </location>
</feature>
<dbReference type="GO" id="GO:0004930">
    <property type="term" value="F:G protein-coupled receptor activity"/>
    <property type="evidence" value="ECO:0007669"/>
    <property type="project" value="UniProtKB-KW"/>
</dbReference>
<evidence type="ECO:0000256" key="8">
    <source>
        <dbReference type="SAM" id="Phobius"/>
    </source>
</evidence>
<feature type="transmembrane region" description="Helical" evidence="8">
    <location>
        <begin position="281"/>
        <end position="300"/>
    </location>
</feature>
<dbReference type="InterPro" id="IPR000276">
    <property type="entry name" value="GPCR_Rhodpsn"/>
</dbReference>
<protein>
    <recommendedName>
        <fullName evidence="9">G-protein coupled receptors family 1 profile domain-containing protein</fullName>
    </recommendedName>
</protein>
<evidence type="ECO:0000313" key="10">
    <source>
        <dbReference type="EMBL" id="CAF1403748.1"/>
    </source>
</evidence>
<evidence type="ECO:0000256" key="5">
    <source>
        <dbReference type="ARBA" id="ARBA00023136"/>
    </source>
</evidence>
<evidence type="ECO:0000256" key="4">
    <source>
        <dbReference type="ARBA" id="ARBA00023040"/>
    </source>
</evidence>
<dbReference type="Gene3D" id="1.20.1070.10">
    <property type="entry name" value="Rhodopsin 7-helix transmembrane proteins"/>
    <property type="match status" value="1"/>
</dbReference>
<feature type="transmembrane region" description="Helical" evidence="8">
    <location>
        <begin position="20"/>
        <end position="42"/>
    </location>
</feature>
<feature type="transmembrane region" description="Helical" evidence="8">
    <location>
        <begin position="54"/>
        <end position="76"/>
    </location>
</feature>
<proteinExistence type="predicted"/>
<comment type="caution">
    <text evidence="10">The sequence shown here is derived from an EMBL/GenBank/DDBJ whole genome shotgun (WGS) entry which is preliminary data.</text>
</comment>
<evidence type="ECO:0000256" key="1">
    <source>
        <dbReference type="ARBA" id="ARBA00004141"/>
    </source>
</evidence>
<dbReference type="InterPro" id="IPR017452">
    <property type="entry name" value="GPCR_Rhodpsn_7TM"/>
</dbReference>
<evidence type="ECO:0000256" key="2">
    <source>
        <dbReference type="ARBA" id="ARBA00022692"/>
    </source>
</evidence>
<evidence type="ECO:0000256" key="7">
    <source>
        <dbReference type="ARBA" id="ARBA00023224"/>
    </source>
</evidence>
<keyword evidence="4" id="KW-0297">G-protein coupled receptor</keyword>
<dbReference type="SUPFAM" id="SSF81321">
    <property type="entry name" value="Family A G protein-coupled receptor-like"/>
    <property type="match status" value="1"/>
</dbReference>
<name>A0A815LB05_ADIRI</name>
<dbReference type="PANTHER" id="PTHR24243:SF233">
    <property type="entry name" value="THYROTROPIN-RELEASING HORMONE RECEPTOR"/>
    <property type="match status" value="1"/>
</dbReference>
<evidence type="ECO:0000259" key="9">
    <source>
        <dbReference type="PROSITE" id="PS50262"/>
    </source>
</evidence>
<dbReference type="PANTHER" id="PTHR24243">
    <property type="entry name" value="G-PROTEIN COUPLED RECEPTOR"/>
    <property type="match status" value="1"/>
</dbReference>
<dbReference type="GO" id="GO:0005886">
    <property type="term" value="C:plasma membrane"/>
    <property type="evidence" value="ECO:0007669"/>
    <property type="project" value="TreeGrafter"/>
</dbReference>
<feature type="transmembrane region" description="Helical" evidence="8">
    <location>
        <begin position="139"/>
        <end position="161"/>
    </location>
</feature>
<dbReference type="Pfam" id="PF00001">
    <property type="entry name" value="7tm_1"/>
    <property type="match status" value="1"/>
</dbReference>
<comment type="subcellular location">
    <subcellularLocation>
        <location evidence="1">Membrane</location>
        <topology evidence="1">Multi-pass membrane protein</topology>
    </subcellularLocation>
</comment>
<dbReference type="PROSITE" id="PS50262">
    <property type="entry name" value="G_PROTEIN_RECEP_F1_2"/>
    <property type="match status" value="1"/>
</dbReference>
<dbReference type="EMBL" id="CAJNOJ010000332">
    <property type="protein sequence ID" value="CAF1403748.1"/>
    <property type="molecule type" value="Genomic_DNA"/>
</dbReference>
<feature type="transmembrane region" description="Helical" evidence="8">
    <location>
        <begin position="181"/>
        <end position="202"/>
    </location>
</feature>
<evidence type="ECO:0000313" key="11">
    <source>
        <dbReference type="Proteomes" id="UP000663852"/>
    </source>
</evidence>
<dbReference type="AlphaFoldDB" id="A0A815LB05"/>
<keyword evidence="5 8" id="KW-0472">Membrane</keyword>
<organism evidence="10 11">
    <name type="scientific">Adineta ricciae</name>
    <name type="common">Rotifer</name>
    <dbReference type="NCBI Taxonomy" id="249248"/>
    <lineage>
        <taxon>Eukaryota</taxon>
        <taxon>Metazoa</taxon>
        <taxon>Spiralia</taxon>
        <taxon>Gnathifera</taxon>
        <taxon>Rotifera</taxon>
        <taxon>Eurotatoria</taxon>
        <taxon>Bdelloidea</taxon>
        <taxon>Adinetida</taxon>
        <taxon>Adinetidae</taxon>
        <taxon>Adineta</taxon>
    </lineage>
</organism>
<reference evidence="10" key="1">
    <citation type="submission" date="2021-02" db="EMBL/GenBank/DDBJ databases">
        <authorList>
            <person name="Nowell W R."/>
        </authorList>
    </citation>
    <scope>NUCLEOTIDE SEQUENCE</scope>
</reference>